<sequence length="119" mass="12512">MLAPALAVVIDCAARVTVPVPVVVKVPASVMVSFAPRLMLTLAANDIALRVSESALVPPLIVNEVKLVVLIVVFSNVEPERMRLLPDCVSIASVLSTNEGRLKIALVAVPVLVIGSRPV</sequence>
<organism evidence="1 2">
    <name type="scientific">Novipirellula caenicola</name>
    <dbReference type="NCBI Taxonomy" id="1536901"/>
    <lineage>
        <taxon>Bacteria</taxon>
        <taxon>Pseudomonadati</taxon>
        <taxon>Planctomycetota</taxon>
        <taxon>Planctomycetia</taxon>
        <taxon>Pirellulales</taxon>
        <taxon>Pirellulaceae</taxon>
        <taxon>Novipirellula</taxon>
    </lineage>
</organism>
<keyword evidence="2" id="KW-1185">Reference proteome</keyword>
<reference evidence="1 2" key="1">
    <citation type="submission" date="2024-02" db="EMBL/GenBank/DDBJ databases">
        <title>Rhodopirellula caenicola NBRC 110016.</title>
        <authorList>
            <person name="Ichikawa N."/>
            <person name="Katano-Makiyama Y."/>
            <person name="Hidaka K."/>
        </authorList>
    </citation>
    <scope>NUCLEOTIDE SEQUENCE [LARGE SCALE GENOMIC DNA]</scope>
    <source>
        <strain evidence="1 2">NBRC 110016</strain>
    </source>
</reference>
<comment type="caution">
    <text evidence="1">The sequence shown here is derived from an EMBL/GenBank/DDBJ whole genome shotgun (WGS) entry which is preliminary data.</text>
</comment>
<name>A0ABP9W1K2_9BACT</name>
<dbReference type="EMBL" id="BAABRO010000031">
    <property type="protein sequence ID" value="GAA5510971.1"/>
    <property type="molecule type" value="Genomic_DNA"/>
</dbReference>
<proteinExistence type="predicted"/>
<gene>
    <name evidence="1" type="ORF">Rcae01_06483</name>
</gene>
<evidence type="ECO:0000313" key="2">
    <source>
        <dbReference type="Proteomes" id="UP001416858"/>
    </source>
</evidence>
<accession>A0ABP9W1K2</accession>
<dbReference type="Proteomes" id="UP001416858">
    <property type="component" value="Unassembled WGS sequence"/>
</dbReference>
<protein>
    <submittedName>
        <fullName evidence="1">Uncharacterized protein</fullName>
    </submittedName>
</protein>
<evidence type="ECO:0000313" key="1">
    <source>
        <dbReference type="EMBL" id="GAA5510971.1"/>
    </source>
</evidence>